<name>A0A846XM41_9NOCA</name>
<dbReference type="RefSeq" id="WP_068050140.1">
    <property type="nucleotide sequence ID" value="NZ_JAAXOO010000004.1"/>
</dbReference>
<organism evidence="2 3">
    <name type="scientific">Nocardia speluncae</name>
    <dbReference type="NCBI Taxonomy" id="419477"/>
    <lineage>
        <taxon>Bacteria</taxon>
        <taxon>Bacillati</taxon>
        <taxon>Actinomycetota</taxon>
        <taxon>Actinomycetes</taxon>
        <taxon>Mycobacteriales</taxon>
        <taxon>Nocardiaceae</taxon>
        <taxon>Nocardia</taxon>
    </lineage>
</organism>
<accession>A0A846XM41</accession>
<evidence type="ECO:0000256" key="1">
    <source>
        <dbReference type="ARBA" id="ARBA00006479"/>
    </source>
</evidence>
<dbReference type="Pfam" id="PF00480">
    <property type="entry name" value="ROK"/>
    <property type="match status" value="1"/>
</dbReference>
<dbReference type="InterPro" id="IPR043129">
    <property type="entry name" value="ATPase_NBD"/>
</dbReference>
<sequence>MTILALEIGATRLAAIEIADGVGSDRVQEIPVPRQGAWGKVRELLLHIAAGREVTAVGIASSGPIDMSSGVVAPAQVQEWQAGFPLVESVQKLFPAASVAMALDGVCLSLAERHFGATREVMDSLSIQLSETVFGGVMVGGFVVVGRTGNAGQIGHVLVPGHDGPCGCGGRGCLESVAGAPALTAWARQQGWGGDTVADLAADAQAGDRIAVAALERAGAAVGRAIASVAALLDIDRVVVSGPIATAGSGLWKPLHSAVAMHARLPFLPGLRVVPSELADLGLLAGAGVIALTSQNEDPRTAQ</sequence>
<reference evidence="2 3" key="1">
    <citation type="submission" date="2020-04" db="EMBL/GenBank/DDBJ databases">
        <title>MicrobeNet Type strains.</title>
        <authorList>
            <person name="Nicholson A.C."/>
        </authorList>
    </citation>
    <scope>NUCLEOTIDE SEQUENCE [LARGE SCALE GENOMIC DNA]</scope>
    <source>
        <strain evidence="2 3">DSM 45078</strain>
    </source>
</reference>
<dbReference type="PANTHER" id="PTHR18964:SF169">
    <property type="entry name" value="N-ACETYLMANNOSAMINE KINASE"/>
    <property type="match status" value="1"/>
</dbReference>
<dbReference type="Gene3D" id="3.30.420.40">
    <property type="match status" value="2"/>
</dbReference>
<protein>
    <submittedName>
        <fullName evidence="2">ROK family protein</fullName>
    </submittedName>
</protein>
<dbReference type="EMBL" id="JAAXOO010000004">
    <property type="protein sequence ID" value="NKY34794.1"/>
    <property type="molecule type" value="Genomic_DNA"/>
</dbReference>
<dbReference type="InterPro" id="IPR000600">
    <property type="entry name" value="ROK"/>
</dbReference>
<dbReference type="SUPFAM" id="SSF53067">
    <property type="entry name" value="Actin-like ATPase domain"/>
    <property type="match status" value="1"/>
</dbReference>
<dbReference type="AlphaFoldDB" id="A0A846XM41"/>
<proteinExistence type="inferred from homology"/>
<evidence type="ECO:0000313" key="3">
    <source>
        <dbReference type="Proteomes" id="UP000565715"/>
    </source>
</evidence>
<comment type="caution">
    <text evidence="2">The sequence shown here is derived from an EMBL/GenBank/DDBJ whole genome shotgun (WGS) entry which is preliminary data.</text>
</comment>
<dbReference type="Proteomes" id="UP000565715">
    <property type="component" value="Unassembled WGS sequence"/>
</dbReference>
<dbReference type="PANTHER" id="PTHR18964">
    <property type="entry name" value="ROK (REPRESSOR, ORF, KINASE) FAMILY"/>
    <property type="match status" value="1"/>
</dbReference>
<keyword evidence="3" id="KW-1185">Reference proteome</keyword>
<evidence type="ECO:0000313" key="2">
    <source>
        <dbReference type="EMBL" id="NKY34794.1"/>
    </source>
</evidence>
<comment type="similarity">
    <text evidence="1">Belongs to the ROK (NagC/XylR) family.</text>
</comment>
<gene>
    <name evidence="2" type="ORF">HGA13_17180</name>
</gene>